<name>A0A9Q4IVZ7_BACFG</name>
<feature type="non-terminal residue" evidence="2">
    <location>
        <position position="1"/>
    </location>
</feature>
<keyword evidence="1" id="KW-0175">Coiled coil</keyword>
<dbReference type="AlphaFoldDB" id="A0A9Q4IVZ7"/>
<feature type="coiled-coil region" evidence="1">
    <location>
        <begin position="181"/>
        <end position="208"/>
    </location>
</feature>
<evidence type="ECO:0000313" key="3">
    <source>
        <dbReference type="Proteomes" id="UP001078742"/>
    </source>
</evidence>
<dbReference type="Proteomes" id="UP001078742">
    <property type="component" value="Unassembled WGS sequence"/>
</dbReference>
<dbReference type="EMBL" id="JAPUAV010000046">
    <property type="protein sequence ID" value="MCZ2574155.1"/>
    <property type="molecule type" value="Genomic_DNA"/>
</dbReference>
<protein>
    <recommendedName>
        <fullName evidence="4">Phage tail tape measure protein</fullName>
    </recommendedName>
</protein>
<evidence type="ECO:0000256" key="1">
    <source>
        <dbReference type="SAM" id="Coils"/>
    </source>
</evidence>
<comment type="caution">
    <text evidence="2">The sequence shown here is derived from an EMBL/GenBank/DDBJ whole genome shotgun (WGS) entry which is preliminary data.</text>
</comment>
<gene>
    <name evidence="2" type="ORF">O1420_22585</name>
</gene>
<evidence type="ECO:0000313" key="2">
    <source>
        <dbReference type="EMBL" id="MCZ2574155.1"/>
    </source>
</evidence>
<evidence type="ECO:0008006" key="4">
    <source>
        <dbReference type="Google" id="ProtNLM"/>
    </source>
</evidence>
<organism evidence="2 3">
    <name type="scientific">Bacteroides fragilis</name>
    <dbReference type="NCBI Taxonomy" id="817"/>
    <lineage>
        <taxon>Bacteria</taxon>
        <taxon>Pseudomonadati</taxon>
        <taxon>Bacteroidota</taxon>
        <taxon>Bacteroidia</taxon>
        <taxon>Bacteroidales</taxon>
        <taxon>Bacteroidaceae</taxon>
        <taxon>Bacteroides</taxon>
    </lineage>
</organism>
<reference evidence="2" key="1">
    <citation type="submission" date="2022-12" db="EMBL/GenBank/DDBJ databases">
        <title>Development of a Multilocus Sequence Typing Scheme for Bacteroides fragilis Based on Whole Genome Sequencing Data and Clinical Application.</title>
        <authorList>
            <person name="Nielsen F.D."/>
            <person name="Justesen U.S."/>
        </authorList>
    </citation>
    <scope>NUCLEOTIDE SEQUENCE</scope>
    <source>
        <strain evidence="2">BF_BC_VIB_DK_2012_57</strain>
    </source>
</reference>
<sequence>EAELANAKDRAAQQKAIETMLSSFKKEFNLFNLPDETDLQLKVLEASYRARLELIRNALKNELVTKDQAARQERELEEAYSTAKLNITRGAEERRNGILEKYGLLGFQQRYAMQMAALKREKEQGLIGAEAYAKAEKMLKIQFWKEAFDYYSNLFSGAVSALQNAEIANMEAKYDAEIAAAQGNAQEVERLETEKAQKKLEIEKKYADVQFAVKASQIIADTAVAIMKALSQLGPIAGPVAAALMGVTGAAQLAVANAERQKVKSMTLSGASGSTPVSAERVVNASGGYDQGGYTGDGDRYEVAGVVHRGEYVIPVPEMKNKRVVNMVKVIESIRRNRTSANPWPGYYEGGKVTERERPGQDIDRLNRAAEKLERASRNLSRPAKSYVLLSDINAAQDLQKSSEKPFTRTDQ</sequence>
<feature type="coiled-coil region" evidence="1">
    <location>
        <begin position="59"/>
        <end position="86"/>
    </location>
</feature>
<accession>A0A9Q4IVZ7</accession>
<proteinExistence type="predicted"/>